<keyword evidence="3" id="KW-0731">Sigma factor</keyword>
<dbReference type="EMBL" id="SWLB01000017">
    <property type="protein sequence ID" value="KAF3327187.1"/>
    <property type="molecule type" value="Genomic_DNA"/>
</dbReference>
<dbReference type="GO" id="GO:0016987">
    <property type="term" value="F:sigma factor activity"/>
    <property type="evidence" value="ECO:0007669"/>
    <property type="project" value="UniProtKB-KW"/>
</dbReference>
<dbReference type="PANTHER" id="PTHR30603">
    <property type="entry name" value="RNA POLYMERASE SIGMA FACTOR RPO"/>
    <property type="match status" value="1"/>
</dbReference>
<proteinExistence type="inferred from homology"/>
<dbReference type="InterPro" id="IPR007627">
    <property type="entry name" value="RNA_pol_sigma70_r2"/>
</dbReference>
<feature type="domain" description="RNA polymerase sigma-70" evidence="7">
    <location>
        <begin position="202"/>
        <end position="215"/>
    </location>
</feature>
<comment type="similarity">
    <text evidence="1">Belongs to the sigma-70 factor family.</text>
</comment>
<dbReference type="PROSITE" id="PS00716">
    <property type="entry name" value="SIGMA70_2"/>
    <property type="match status" value="1"/>
</dbReference>
<gene>
    <name evidence="9" type="ORF">FCM35_KLT07305</name>
</gene>
<evidence type="ECO:0000256" key="3">
    <source>
        <dbReference type="ARBA" id="ARBA00023082"/>
    </source>
</evidence>
<dbReference type="Pfam" id="PF04545">
    <property type="entry name" value="Sigma70_r4"/>
    <property type="match status" value="1"/>
</dbReference>
<evidence type="ECO:0000259" key="8">
    <source>
        <dbReference type="PROSITE" id="PS00716"/>
    </source>
</evidence>
<evidence type="ECO:0000256" key="2">
    <source>
        <dbReference type="ARBA" id="ARBA00023015"/>
    </source>
</evidence>
<dbReference type="InterPro" id="IPR007624">
    <property type="entry name" value="RNA_pol_sigma70_r3"/>
</dbReference>
<dbReference type="CDD" id="cd06171">
    <property type="entry name" value="Sigma70_r4"/>
    <property type="match status" value="1"/>
</dbReference>
<sequence length="412" mass="47208">MPPPCSLHPPHPTFSLPSHHVAPPPKQAIQITPTQPNPSTMRTTFNAQMVALGEELSASDIALEWDQFMDERRRQRRCTRRKKRRKDLGLWDGEEDIEDEIDDKWLFGPDKSRTLTKRQEAALSRYLKEQAMLETNSNQMTMKFTGYDSSYIETCISSKSRSYRDKVLLRARASEDRIIMNYKGLVISIAAAYEGSGISLDDLIQEGCVGLLRGVRKFDPSKGYKLSTYVYWWIKQAIVRTIANSSRLVRLPVNLCEATGKVMEAKSVLAKRLGRRPSYDEIAEVVNLSAKSVKIIIQRNRKPISLDQPVHQNGLQLKDIMSGPDELRPELSVVRELKLQNLGKFLSKLSEKEEFVIRLRYGFGCKQAQTFQEIGKTIDVTGERARQIHMKAMRKLREEKGLIECLRQRTLL</sequence>
<dbReference type="GO" id="GO:0006352">
    <property type="term" value="P:DNA-templated transcription initiation"/>
    <property type="evidence" value="ECO:0007669"/>
    <property type="project" value="InterPro"/>
</dbReference>
<dbReference type="InterPro" id="IPR050239">
    <property type="entry name" value="Sigma-70_RNA_pol_init_factors"/>
</dbReference>
<evidence type="ECO:0000256" key="4">
    <source>
        <dbReference type="ARBA" id="ARBA00023125"/>
    </source>
</evidence>
<dbReference type="PANTHER" id="PTHR30603:SF47">
    <property type="entry name" value="RNA POLYMERASE SIGMA FACTOR SIGD, CHLOROPLASTIC"/>
    <property type="match status" value="1"/>
</dbReference>
<evidence type="ECO:0000313" key="9">
    <source>
        <dbReference type="EMBL" id="KAF3327187.1"/>
    </source>
</evidence>
<dbReference type="InterPro" id="IPR036388">
    <property type="entry name" value="WH-like_DNA-bd_sf"/>
</dbReference>
<feature type="domain" description="RNA polymerase sigma-70" evidence="8">
    <location>
        <begin position="370"/>
        <end position="396"/>
    </location>
</feature>
<keyword evidence="10" id="KW-1185">Reference proteome</keyword>
<evidence type="ECO:0000256" key="5">
    <source>
        <dbReference type="ARBA" id="ARBA00023163"/>
    </source>
</evidence>
<keyword evidence="2" id="KW-0805">Transcription regulation</keyword>
<dbReference type="NCBIfam" id="TIGR02937">
    <property type="entry name" value="sigma70-ECF"/>
    <property type="match status" value="1"/>
</dbReference>
<keyword evidence="5" id="KW-0804">Transcription</keyword>
<evidence type="ECO:0000256" key="6">
    <source>
        <dbReference type="SAM" id="MobiDB-lite"/>
    </source>
</evidence>
<dbReference type="InterPro" id="IPR013324">
    <property type="entry name" value="RNA_pol_sigma_r3/r4-like"/>
</dbReference>
<dbReference type="OrthoDB" id="660251at2759"/>
<organism evidence="9 10">
    <name type="scientific">Carex littledalei</name>
    <dbReference type="NCBI Taxonomy" id="544730"/>
    <lineage>
        <taxon>Eukaryota</taxon>
        <taxon>Viridiplantae</taxon>
        <taxon>Streptophyta</taxon>
        <taxon>Embryophyta</taxon>
        <taxon>Tracheophyta</taxon>
        <taxon>Spermatophyta</taxon>
        <taxon>Magnoliopsida</taxon>
        <taxon>Liliopsida</taxon>
        <taxon>Poales</taxon>
        <taxon>Cyperaceae</taxon>
        <taxon>Cyperoideae</taxon>
        <taxon>Cariceae</taxon>
        <taxon>Carex</taxon>
        <taxon>Carex subgen. Euthyceras</taxon>
    </lineage>
</organism>
<dbReference type="InterPro" id="IPR007630">
    <property type="entry name" value="RNA_pol_sigma70_r4"/>
</dbReference>
<evidence type="ECO:0000313" key="10">
    <source>
        <dbReference type="Proteomes" id="UP000623129"/>
    </source>
</evidence>
<dbReference type="InterPro" id="IPR014284">
    <property type="entry name" value="RNA_pol_sigma-70_dom"/>
</dbReference>
<keyword evidence="4" id="KW-0238">DNA-binding</keyword>
<feature type="compositionally biased region" description="Pro residues" evidence="6">
    <location>
        <begin position="1"/>
        <end position="12"/>
    </location>
</feature>
<dbReference type="Pfam" id="PF04539">
    <property type="entry name" value="Sigma70_r3"/>
    <property type="match status" value="1"/>
</dbReference>
<evidence type="ECO:0000259" key="7">
    <source>
        <dbReference type="PROSITE" id="PS00715"/>
    </source>
</evidence>
<feature type="region of interest" description="Disordered" evidence="6">
    <location>
        <begin position="1"/>
        <end position="40"/>
    </location>
</feature>
<dbReference type="InterPro" id="IPR000943">
    <property type="entry name" value="RNA_pol_sigma70"/>
</dbReference>
<dbReference type="SUPFAM" id="SSF88659">
    <property type="entry name" value="Sigma3 and sigma4 domains of RNA polymerase sigma factors"/>
    <property type="match status" value="2"/>
</dbReference>
<dbReference type="SUPFAM" id="SSF88946">
    <property type="entry name" value="Sigma2 domain of RNA polymerase sigma factors"/>
    <property type="match status" value="1"/>
</dbReference>
<dbReference type="AlphaFoldDB" id="A0A833QTE5"/>
<name>A0A833QTE5_9POAL</name>
<dbReference type="Pfam" id="PF04542">
    <property type="entry name" value="Sigma70_r2"/>
    <property type="match status" value="1"/>
</dbReference>
<dbReference type="Gene3D" id="1.10.601.10">
    <property type="entry name" value="RNA Polymerase Primary Sigma Factor"/>
    <property type="match status" value="1"/>
</dbReference>
<reference evidence="9" key="1">
    <citation type="submission" date="2020-01" db="EMBL/GenBank/DDBJ databases">
        <title>Genome sequence of Kobresia littledalei, the first chromosome-level genome in the family Cyperaceae.</title>
        <authorList>
            <person name="Qu G."/>
        </authorList>
    </citation>
    <scope>NUCLEOTIDE SEQUENCE</scope>
    <source>
        <strain evidence="9">C.B.Clarke</strain>
        <tissue evidence="9">Leaf</tissue>
    </source>
</reference>
<dbReference type="PROSITE" id="PS00715">
    <property type="entry name" value="SIGMA70_1"/>
    <property type="match status" value="1"/>
</dbReference>
<dbReference type="Gene3D" id="1.10.10.10">
    <property type="entry name" value="Winged helix-like DNA-binding domain superfamily/Winged helix DNA-binding domain"/>
    <property type="match status" value="2"/>
</dbReference>
<evidence type="ECO:0000256" key="1">
    <source>
        <dbReference type="ARBA" id="ARBA00007788"/>
    </source>
</evidence>
<dbReference type="InterPro" id="IPR013325">
    <property type="entry name" value="RNA_pol_sigma_r2"/>
</dbReference>
<protein>
    <submittedName>
        <fullName evidence="9">RNA polymerase sigma factor sigD</fullName>
    </submittedName>
</protein>
<comment type="caution">
    <text evidence="9">The sequence shown here is derived from an EMBL/GenBank/DDBJ whole genome shotgun (WGS) entry which is preliminary data.</text>
</comment>
<accession>A0A833QTE5</accession>
<dbReference type="Proteomes" id="UP000623129">
    <property type="component" value="Unassembled WGS sequence"/>
</dbReference>
<feature type="compositionally biased region" description="Polar residues" evidence="6">
    <location>
        <begin position="29"/>
        <end position="40"/>
    </location>
</feature>
<dbReference type="PRINTS" id="PR00046">
    <property type="entry name" value="SIGMA70FCT"/>
</dbReference>
<dbReference type="GO" id="GO:0003677">
    <property type="term" value="F:DNA binding"/>
    <property type="evidence" value="ECO:0007669"/>
    <property type="project" value="UniProtKB-KW"/>
</dbReference>